<dbReference type="InterPro" id="IPR026912">
    <property type="entry name" value="Adenine_deam_C"/>
</dbReference>
<evidence type="ECO:0000256" key="1">
    <source>
        <dbReference type="ARBA" id="ARBA00006773"/>
    </source>
</evidence>
<dbReference type="EMBL" id="ACJX03000001">
    <property type="protein sequence ID" value="KRT35141.1"/>
    <property type="molecule type" value="Genomic_DNA"/>
</dbReference>
<dbReference type="NCBIfam" id="TIGR01178">
    <property type="entry name" value="ade"/>
    <property type="match status" value="1"/>
</dbReference>
<dbReference type="EC" id="3.5.4.2" evidence="2 6"/>
<evidence type="ECO:0000313" key="9">
    <source>
        <dbReference type="EMBL" id="KRT35141.1"/>
    </source>
</evidence>
<evidence type="ECO:0000256" key="3">
    <source>
        <dbReference type="ARBA" id="ARBA00022801"/>
    </source>
</evidence>
<feature type="domain" description="Adenine deaminase C-terminal" evidence="8">
    <location>
        <begin position="425"/>
        <end position="590"/>
    </location>
</feature>
<evidence type="ECO:0000259" key="7">
    <source>
        <dbReference type="Pfam" id="PF01979"/>
    </source>
</evidence>
<dbReference type="InterPro" id="IPR006679">
    <property type="entry name" value="Adenine_deam"/>
</dbReference>
<dbReference type="OrthoDB" id="9775607at2"/>
<dbReference type="SUPFAM" id="SSF51556">
    <property type="entry name" value="Metallo-dependent hydrolases"/>
    <property type="match status" value="1"/>
</dbReference>
<comment type="catalytic activity">
    <reaction evidence="5 6">
        <text>adenine + H2O + H(+) = hypoxanthine + NH4(+)</text>
        <dbReference type="Rhea" id="RHEA:23688"/>
        <dbReference type="ChEBI" id="CHEBI:15377"/>
        <dbReference type="ChEBI" id="CHEBI:15378"/>
        <dbReference type="ChEBI" id="CHEBI:16708"/>
        <dbReference type="ChEBI" id="CHEBI:17368"/>
        <dbReference type="ChEBI" id="CHEBI:28938"/>
        <dbReference type="EC" id="3.5.4.2"/>
    </reaction>
</comment>
<reference evidence="10" key="1">
    <citation type="submission" date="2012-09" db="EMBL/GenBank/DDBJ databases">
        <authorList>
            <person name="Weinstock G."/>
            <person name="Sodergren E."/>
            <person name="Clifton S."/>
            <person name="Fulton L."/>
            <person name="Fulton B."/>
            <person name="Courtney L."/>
            <person name="Fronick C."/>
            <person name="Harrison M."/>
            <person name="Strong C."/>
            <person name="Farmer C."/>
            <person name="Delehaunty K."/>
            <person name="Markovic C."/>
            <person name="Hall O."/>
            <person name="Minx P."/>
            <person name="Tomlinson C."/>
            <person name="Mitreva M."/>
            <person name="Nelson J."/>
            <person name="Hou S."/>
            <person name="Wollam A."/>
            <person name="Pepin K.H."/>
            <person name="Johnson M."/>
            <person name="Bhonagiri V."/>
            <person name="Nash W.E."/>
            <person name="Suruliraj S."/>
            <person name="Warren W."/>
            <person name="Chinwalla A."/>
            <person name="Mardis E.R."/>
            <person name="Wilson R.K."/>
        </authorList>
    </citation>
    <scope>NUCLEOTIDE SEQUENCE [LARGE SCALE GENOMIC DNA]</scope>
    <source>
        <strain evidence="10">OS1</strain>
    </source>
</reference>
<evidence type="ECO:0000256" key="6">
    <source>
        <dbReference type="HAMAP-Rule" id="MF_01518"/>
    </source>
</evidence>
<keyword evidence="3 6" id="KW-0378">Hydrolase</keyword>
<dbReference type="InterPro" id="IPR011059">
    <property type="entry name" value="Metal-dep_hydrolase_composite"/>
</dbReference>
<organism evidence="9 10">
    <name type="scientific">Acetomicrobium hydrogeniformans ATCC BAA-1850</name>
    <dbReference type="NCBI Taxonomy" id="592015"/>
    <lineage>
        <taxon>Bacteria</taxon>
        <taxon>Thermotogati</taxon>
        <taxon>Synergistota</taxon>
        <taxon>Synergistia</taxon>
        <taxon>Synergistales</taxon>
        <taxon>Acetomicrobiaceae</taxon>
        <taxon>Acetomicrobium</taxon>
    </lineage>
</organism>
<dbReference type="SUPFAM" id="SSF51338">
    <property type="entry name" value="Composite domain of metallo-dependent hydrolases"/>
    <property type="match status" value="1"/>
</dbReference>
<dbReference type="AlphaFoldDB" id="A0A0T5XBM6"/>
<sequence length="597" mass="64794">MSKFLERHALHEITRDLTLAAQGKLKADTVIKGGLVVNVFTKEILPADVAIYKGRIVLVGKADHTIGPNTKIIDASGFYLTPGLLDGHMHVESSMVTVTQFARAALPCGTTTIFMDPHEIANVLGLRGVKLMVDEGKNLPLKVFATMPSCVPSAPGFEDAGTVITPREIAEAMKWDEVIGLGEMMNFPGVLAGDENVHEMLKITMQSGKVVTGHYSIPETEVGLQAYAASGVASCHEGTRKEDALARMRLGMYNKMREGSAWQDIKATIKSLTETFVDDRRALLVTDDTHPHTILTLGHMNHVVKRAIEEGMNPISAIQMATINTAECFRVSHEIGAIAPGRCADILFLRDLADFNPEIVMTDGKIVAREGKLTTEIKALNYPDWALNSVRIKRELSASDFEIKYGGPEKEVTIRVIQVVEARVNTFHKTAKLKVHDQRIEADPSQDLAKVAVVERHGGPGNMGIGFVGGFGLKRGAVASTVAHDSHNLLIMGTNDADMAFAGNVLHKCGGGMVAVCDSKVLALVELPIAGLMSDKPVEEVDAHVKALDEAWRKLGCTMESPFMTMALLSLPVIPELRITNRGLVDTLNFKFVDLIV</sequence>
<evidence type="ECO:0000313" key="10">
    <source>
        <dbReference type="Proteomes" id="UP000005273"/>
    </source>
</evidence>
<comment type="similarity">
    <text evidence="1 6">Belongs to the metallo-dependent hydrolases superfamily. Adenine deaminase family.</text>
</comment>
<evidence type="ECO:0000259" key="8">
    <source>
        <dbReference type="Pfam" id="PF13382"/>
    </source>
</evidence>
<proteinExistence type="inferred from homology"/>
<evidence type="ECO:0000256" key="2">
    <source>
        <dbReference type="ARBA" id="ARBA00012782"/>
    </source>
</evidence>
<dbReference type="InterPro" id="IPR006680">
    <property type="entry name" value="Amidohydro-rel"/>
</dbReference>
<accession>A0A0T5XBM6</accession>
<dbReference type="GO" id="GO:0006146">
    <property type="term" value="P:adenine catabolic process"/>
    <property type="evidence" value="ECO:0007669"/>
    <property type="project" value="InterPro"/>
</dbReference>
<dbReference type="Gene3D" id="2.30.40.10">
    <property type="entry name" value="Urease, subunit C, domain 1"/>
    <property type="match status" value="1"/>
</dbReference>
<evidence type="ECO:0000256" key="5">
    <source>
        <dbReference type="ARBA" id="ARBA00047720"/>
    </source>
</evidence>
<keyword evidence="4 6" id="KW-0464">Manganese</keyword>
<dbReference type="PANTHER" id="PTHR11113">
    <property type="entry name" value="N-ACETYLGLUCOSAMINE-6-PHOSPHATE DEACETYLASE"/>
    <property type="match status" value="1"/>
</dbReference>
<feature type="domain" description="Amidohydrolase-related" evidence="7">
    <location>
        <begin position="79"/>
        <end position="367"/>
    </location>
</feature>
<comment type="caution">
    <text evidence="9">The sequence shown here is derived from an EMBL/GenBank/DDBJ whole genome shotgun (WGS) entry which is preliminary data.</text>
</comment>
<dbReference type="RefSeq" id="WP_057940691.1">
    <property type="nucleotide sequence ID" value="NZ_ACJX03000001.1"/>
</dbReference>
<evidence type="ECO:0000256" key="4">
    <source>
        <dbReference type="ARBA" id="ARBA00023211"/>
    </source>
</evidence>
<keyword evidence="10" id="KW-1185">Reference proteome</keyword>
<dbReference type="Proteomes" id="UP000005273">
    <property type="component" value="Unassembled WGS sequence"/>
</dbReference>
<dbReference type="InterPro" id="IPR032466">
    <property type="entry name" value="Metal_Hydrolase"/>
</dbReference>
<protein>
    <recommendedName>
        <fullName evidence="2 6">Adenine deaminase</fullName>
        <shortName evidence="6">Adenase</shortName>
        <shortName evidence="6">Adenine aminase</shortName>
        <ecNumber evidence="2 6">3.5.4.2</ecNumber>
    </recommendedName>
</protein>
<dbReference type="Gene3D" id="3.20.20.140">
    <property type="entry name" value="Metal-dependent hydrolases"/>
    <property type="match status" value="1"/>
</dbReference>
<dbReference type="GO" id="GO:0000034">
    <property type="term" value="F:adenine deaminase activity"/>
    <property type="evidence" value="ECO:0007669"/>
    <property type="project" value="UniProtKB-UniRule"/>
</dbReference>
<dbReference type="Pfam" id="PF13382">
    <property type="entry name" value="Adenine_deam_C"/>
    <property type="match status" value="1"/>
</dbReference>
<dbReference type="PANTHER" id="PTHR11113:SF2">
    <property type="entry name" value="ADENINE DEAMINASE"/>
    <property type="match status" value="1"/>
</dbReference>
<name>A0A0T5XBM6_9BACT</name>
<dbReference type="HAMAP" id="MF_01518">
    <property type="entry name" value="Adenine_deamin"/>
    <property type="match status" value="1"/>
</dbReference>
<dbReference type="eggNOG" id="COG1001">
    <property type="taxonomic scope" value="Bacteria"/>
</dbReference>
<dbReference type="Pfam" id="PF01979">
    <property type="entry name" value="Amidohydro_1"/>
    <property type="match status" value="1"/>
</dbReference>
<dbReference type="CDD" id="cd01295">
    <property type="entry name" value="AdeC"/>
    <property type="match status" value="1"/>
</dbReference>
<comment type="cofactor">
    <cofactor evidence="6">
        <name>Mn(2+)</name>
        <dbReference type="ChEBI" id="CHEBI:29035"/>
    </cofactor>
</comment>
<dbReference type="STRING" id="592015.HMPREF1705_04406"/>
<gene>
    <name evidence="6" type="primary">ade</name>
    <name evidence="9" type="ORF">HMPREF1705_04406</name>
</gene>